<reference evidence="1" key="1">
    <citation type="submission" date="2020-12" db="EMBL/GenBank/DDBJ databases">
        <authorList>
            <consortium name="Molecular Ecology Group"/>
        </authorList>
    </citation>
    <scope>NUCLEOTIDE SEQUENCE</scope>
    <source>
        <strain evidence="1">TBG_1078</strain>
    </source>
</reference>
<keyword evidence="2" id="KW-1185">Reference proteome</keyword>
<dbReference type="InterPro" id="IPR016135">
    <property type="entry name" value="UBQ-conjugating_enzyme/RWD"/>
</dbReference>
<comment type="caution">
    <text evidence="1">The sequence shown here is derived from an EMBL/GenBank/DDBJ whole genome shotgun (WGS) entry which is preliminary data.</text>
</comment>
<dbReference type="Proteomes" id="UP000645828">
    <property type="component" value="Unassembled WGS sequence"/>
</dbReference>
<gene>
    <name evidence="1" type="ORF">NYPRO_LOCUS23853</name>
</gene>
<dbReference type="EMBL" id="CAJHUB010000773">
    <property type="protein sequence ID" value="CAD7691059.1"/>
    <property type="molecule type" value="Genomic_DNA"/>
</dbReference>
<protein>
    <submittedName>
        <fullName evidence="1">(raccoon dog) hypothetical protein</fullName>
    </submittedName>
</protein>
<sequence length="99" mass="10970">MSMACCRVAASGWWDLQVKHLSYLQNLFSNGANILLWHALLLPDKIGLSVQTPSVTFTTRIYHPNVGNSGEVCDDNWNGLVNRPDLGQAVCMELADPLR</sequence>
<name>A0A811ZQL0_NYCPR</name>
<evidence type="ECO:0000313" key="1">
    <source>
        <dbReference type="EMBL" id="CAD7691059.1"/>
    </source>
</evidence>
<dbReference type="AlphaFoldDB" id="A0A811ZQL0"/>
<organism evidence="1 2">
    <name type="scientific">Nyctereutes procyonoides</name>
    <name type="common">Raccoon dog</name>
    <name type="synonym">Canis procyonoides</name>
    <dbReference type="NCBI Taxonomy" id="34880"/>
    <lineage>
        <taxon>Eukaryota</taxon>
        <taxon>Metazoa</taxon>
        <taxon>Chordata</taxon>
        <taxon>Craniata</taxon>
        <taxon>Vertebrata</taxon>
        <taxon>Euteleostomi</taxon>
        <taxon>Mammalia</taxon>
        <taxon>Eutheria</taxon>
        <taxon>Laurasiatheria</taxon>
        <taxon>Carnivora</taxon>
        <taxon>Caniformia</taxon>
        <taxon>Canidae</taxon>
        <taxon>Nyctereutes</taxon>
    </lineage>
</organism>
<dbReference type="SUPFAM" id="SSF54495">
    <property type="entry name" value="UBC-like"/>
    <property type="match status" value="1"/>
</dbReference>
<accession>A0A811ZQL0</accession>
<evidence type="ECO:0000313" key="2">
    <source>
        <dbReference type="Proteomes" id="UP000645828"/>
    </source>
</evidence>
<dbReference type="Gene3D" id="3.10.110.10">
    <property type="entry name" value="Ubiquitin Conjugating Enzyme"/>
    <property type="match status" value="1"/>
</dbReference>
<proteinExistence type="predicted"/>